<keyword evidence="6" id="KW-0808">Transferase</keyword>
<evidence type="ECO:0000256" key="4">
    <source>
        <dbReference type="SAM" id="Coils"/>
    </source>
</evidence>
<dbReference type="PANTHER" id="PTHR43030:SF1">
    <property type="entry name" value="PHOSPHOENOLPYRUVATE SYNTHASE"/>
    <property type="match status" value="1"/>
</dbReference>
<dbReference type="STRING" id="1619036.US58_C0024G0005"/>
<gene>
    <name evidence="6" type="ORF">US58_C0024G0005</name>
</gene>
<proteinExistence type="inferred from homology"/>
<dbReference type="PANTHER" id="PTHR43030">
    <property type="entry name" value="PHOSPHOENOLPYRUVATE SYNTHASE"/>
    <property type="match status" value="1"/>
</dbReference>
<dbReference type="Pfam" id="PF00391">
    <property type="entry name" value="PEP-utilizers"/>
    <property type="match status" value="1"/>
</dbReference>
<evidence type="ECO:0000259" key="5">
    <source>
        <dbReference type="Pfam" id="PF00391"/>
    </source>
</evidence>
<dbReference type="GO" id="GO:0005524">
    <property type="term" value="F:ATP binding"/>
    <property type="evidence" value="ECO:0007669"/>
    <property type="project" value="UniProtKB-KW"/>
</dbReference>
<comment type="similarity">
    <text evidence="1">Belongs to the PEP-utilizing enzyme family.</text>
</comment>
<dbReference type="PROSITE" id="PS00370">
    <property type="entry name" value="PEP_ENZYMES_PHOS_SITE"/>
    <property type="match status" value="1"/>
</dbReference>
<feature type="domain" description="PEP-utilising enzyme mobile" evidence="5">
    <location>
        <begin position="416"/>
        <end position="485"/>
    </location>
</feature>
<dbReference type="AlphaFoldDB" id="A0A0G0JSV5"/>
<keyword evidence="2" id="KW-0547">Nucleotide-binding</keyword>
<dbReference type="Proteomes" id="UP000034333">
    <property type="component" value="Unassembled WGS sequence"/>
</dbReference>
<keyword evidence="4" id="KW-0175">Coiled coil</keyword>
<keyword evidence="6" id="KW-0418">Kinase</keyword>
<dbReference type="Gene3D" id="3.50.30.10">
    <property type="entry name" value="Phosphohistidine domain"/>
    <property type="match status" value="1"/>
</dbReference>
<dbReference type="InterPro" id="IPR018274">
    <property type="entry name" value="PEP_util_AS"/>
</dbReference>
<keyword evidence="6" id="KW-0670">Pyruvate</keyword>
<organism evidence="6 7">
    <name type="scientific">Candidatus Magasanikbacteria bacterium GW2011_GWA2_37_8</name>
    <dbReference type="NCBI Taxonomy" id="1619036"/>
    <lineage>
        <taxon>Bacteria</taxon>
        <taxon>Candidatus Magasanikiibacteriota</taxon>
    </lineage>
</organism>
<evidence type="ECO:0000313" key="7">
    <source>
        <dbReference type="Proteomes" id="UP000034333"/>
    </source>
</evidence>
<dbReference type="InterPro" id="IPR006319">
    <property type="entry name" value="PEP_synth"/>
</dbReference>
<dbReference type="PATRIC" id="fig|1619036.3.peg.637"/>
<dbReference type="SUPFAM" id="SSF52009">
    <property type="entry name" value="Phosphohistidine domain"/>
    <property type="match status" value="1"/>
</dbReference>
<protein>
    <submittedName>
        <fullName evidence="6">Phosphoenolpyruvate synthase/pyruvate phosphate dikinase</fullName>
    </submittedName>
</protein>
<name>A0A0G0JSV5_9BACT</name>
<dbReference type="GO" id="GO:0008986">
    <property type="term" value="F:pyruvate, water dikinase activity"/>
    <property type="evidence" value="ECO:0007669"/>
    <property type="project" value="InterPro"/>
</dbReference>
<feature type="coiled-coil region" evidence="4">
    <location>
        <begin position="242"/>
        <end position="269"/>
    </location>
</feature>
<accession>A0A0G0JSV5</accession>
<reference evidence="6 7" key="1">
    <citation type="journal article" date="2015" name="Nature">
        <title>rRNA introns, odd ribosomes, and small enigmatic genomes across a large radiation of phyla.</title>
        <authorList>
            <person name="Brown C.T."/>
            <person name="Hug L.A."/>
            <person name="Thomas B.C."/>
            <person name="Sharon I."/>
            <person name="Castelle C.J."/>
            <person name="Singh A."/>
            <person name="Wilkins M.J."/>
            <person name="Williams K.H."/>
            <person name="Banfield J.F."/>
        </authorList>
    </citation>
    <scope>NUCLEOTIDE SEQUENCE [LARGE SCALE GENOMIC DNA]</scope>
</reference>
<dbReference type="EMBL" id="LBTN01000024">
    <property type="protein sequence ID" value="KKQ40034.1"/>
    <property type="molecule type" value="Genomic_DNA"/>
</dbReference>
<keyword evidence="3" id="KW-0067">ATP-binding</keyword>
<evidence type="ECO:0000256" key="1">
    <source>
        <dbReference type="ARBA" id="ARBA00007837"/>
    </source>
</evidence>
<evidence type="ECO:0000313" key="6">
    <source>
        <dbReference type="EMBL" id="KKQ40034.1"/>
    </source>
</evidence>
<comment type="caution">
    <text evidence="6">The sequence shown here is derived from an EMBL/GenBank/DDBJ whole genome shotgun (WGS) entry which is preliminary data.</text>
</comment>
<dbReference type="InterPro" id="IPR008279">
    <property type="entry name" value="PEP-util_enz_mobile_dom"/>
</dbReference>
<evidence type="ECO:0000256" key="3">
    <source>
        <dbReference type="ARBA" id="ARBA00022840"/>
    </source>
</evidence>
<sequence length="490" mass="56890">MKWRINFSIINSNYNLVGHAANQFFRNIPKKDGQQLFTEWYLEHKDGRVTAYVPVTVIRDVANWIKDKIITEPEWAEKLHQETEAINWEYFNYAKSLLVKNLEILSNEELFGIYEKLRALQMESHVKAISTTWFLESDDEVYSVYLRERLKKHLQSLGVDDLVKVIEYFTILTTPSKENFSQQEELDFLELVGRVEKENLNLDAKPIKEYYNKWKWTPYGYIGPVYTLEYYQNKIKESLGKIKNLSELIVEEKSRNENLKKQQIVLQQEIKLPEDLQRLFKIAQDIIWLKDFRKYCIWHGHYVLDKITKEISKRLNISHVQANYFFTEEVKNALSVGNFDEHILNERNKYSVIWANEYEQKVCYGSEAHKIIDNLDLEKIEVNLDGGFKGTCAYPGAVTGKVVIVNTIEEVNKVKGEEIMLAVTTYPALLPAMKKAAALVTEDGGITCHAAIVARELKIPCVVGAKKITKFLRDGDMVEVDATNGIIKKV</sequence>
<evidence type="ECO:0000256" key="2">
    <source>
        <dbReference type="ARBA" id="ARBA00022741"/>
    </source>
</evidence>
<dbReference type="InterPro" id="IPR036637">
    <property type="entry name" value="Phosphohistidine_dom_sf"/>
</dbReference>